<feature type="chain" id="PRO_5046393237" description="Lipoprotein" evidence="1">
    <location>
        <begin position="22"/>
        <end position="414"/>
    </location>
</feature>
<dbReference type="PROSITE" id="PS51257">
    <property type="entry name" value="PROKAR_LIPOPROTEIN"/>
    <property type="match status" value="1"/>
</dbReference>
<organism evidence="2 3">
    <name type="scientific">Paraglaciecola aquimarina</name>
    <dbReference type="NCBI Taxonomy" id="1235557"/>
    <lineage>
        <taxon>Bacteria</taxon>
        <taxon>Pseudomonadati</taxon>
        <taxon>Pseudomonadota</taxon>
        <taxon>Gammaproteobacteria</taxon>
        <taxon>Alteromonadales</taxon>
        <taxon>Alteromonadaceae</taxon>
        <taxon>Paraglaciecola</taxon>
    </lineage>
</organism>
<dbReference type="RefSeq" id="WP_316024567.1">
    <property type="nucleotide sequence ID" value="NZ_JAWDIO010000002.1"/>
</dbReference>
<name>A0ABU3SS74_9ALTE</name>
<feature type="signal peptide" evidence="1">
    <location>
        <begin position="1"/>
        <end position="21"/>
    </location>
</feature>
<keyword evidence="3" id="KW-1185">Reference proteome</keyword>
<proteinExistence type="predicted"/>
<protein>
    <recommendedName>
        <fullName evidence="4">Lipoprotein</fullName>
    </recommendedName>
</protein>
<dbReference type="Proteomes" id="UP001247805">
    <property type="component" value="Unassembled WGS sequence"/>
</dbReference>
<sequence length="414" mass="42477">MTFKKTLLALSIALLASCGDSDDNPSTNNPTTQTGFFIDSAVQGLAYRSDSTSGITGADGSFEFVEGETITFSVGSLELGSAVGDTYITPISLVSGATASNEAVINIVRLLLMLDTDNDSSNGITVSTEVQGVAASWTQVNFTDVAINSLLQALMAEVEMADSRTATLSSAATAQAHLELSYACIASGVFSGTFSGDDSGTFGLLLEAQRIDLGDFGDNLPRTGVTSAVVYSSVEEELYVTGFGAGLSFDSSLAVIAGSVNSGAEFSGNLTDNNMLAGNWRNDIYAESGTFSGERIAGDPSAIHRLSGIVLTNSVLPDADNIGYIAVDVFANNSSSGYIVLIDGTQIAISGTYNPETSAISLSGEDKQVDINFDPSGDAIVVGGIPSFTGTWTGQGTSGNVGGSSCQLNNLDPG</sequence>
<keyword evidence="1" id="KW-0732">Signal</keyword>
<comment type="caution">
    <text evidence="2">The sequence shown here is derived from an EMBL/GenBank/DDBJ whole genome shotgun (WGS) entry which is preliminary data.</text>
</comment>
<evidence type="ECO:0000256" key="1">
    <source>
        <dbReference type="SAM" id="SignalP"/>
    </source>
</evidence>
<evidence type="ECO:0000313" key="2">
    <source>
        <dbReference type="EMBL" id="MDU0352861.1"/>
    </source>
</evidence>
<evidence type="ECO:0008006" key="4">
    <source>
        <dbReference type="Google" id="ProtNLM"/>
    </source>
</evidence>
<gene>
    <name evidence="2" type="ORF">RS130_02015</name>
</gene>
<dbReference type="EMBL" id="JAWDIO010000002">
    <property type="protein sequence ID" value="MDU0352861.1"/>
    <property type="molecule type" value="Genomic_DNA"/>
</dbReference>
<accession>A0ABU3SS74</accession>
<evidence type="ECO:0000313" key="3">
    <source>
        <dbReference type="Proteomes" id="UP001247805"/>
    </source>
</evidence>
<reference evidence="2 3" key="1">
    <citation type="submission" date="2023-10" db="EMBL/GenBank/DDBJ databases">
        <title>Glaciecola aquimarina strain GGW-M5 nov., isolated from a coastal seawater.</title>
        <authorList>
            <person name="Bayburt H."/>
            <person name="Kim J.M."/>
            <person name="Choi B.J."/>
            <person name="Jeon C.O."/>
        </authorList>
    </citation>
    <scope>NUCLEOTIDE SEQUENCE [LARGE SCALE GENOMIC DNA]</scope>
    <source>
        <strain evidence="2 3">KCTC 32108</strain>
    </source>
</reference>